<name>A0A515MIF8_9CAUD</name>
<dbReference type="RefSeq" id="YP_010663298.1">
    <property type="nucleotide sequence ID" value="NC_070895.1"/>
</dbReference>
<feature type="region of interest" description="Disordered" evidence="1">
    <location>
        <begin position="123"/>
        <end position="142"/>
    </location>
</feature>
<gene>
    <name evidence="2" type="primary">25</name>
    <name evidence="2" type="ORF">SEA_SHECKWES_25</name>
</gene>
<proteinExistence type="predicted"/>
<sequence length="330" mass="34807">MTTPNQQNEPSPPGSITGYGSWPTVKNKTQADWEAARNAEWSGKFPAVKVFGNNTRGSLLDHALQLVTHSNQLADVEEAITELQDVDPASPVTPLYAADVNDMVTCARADLVAWKVASHNHSSGSYSASTTTGNVSGSSGSTAPAVNAVPGAYSPARQTGSSTSPVDYTPLVVDRQGKVMKLRWRAGSDDSLFGIDAYYMALCIYNPNNGNIEKAFDSGNIASGVGGTSSLTDVYIDLSTLNQFVVPGQILFIAHQQIAPGLAQSTRSIGAKPQFSGAAARPGSLIDSWYYRTGNLGSIPSSVSLASLSRRNDCIPWYGVQVDSTVEAPA</sequence>
<evidence type="ECO:0008006" key="4">
    <source>
        <dbReference type="Google" id="ProtNLM"/>
    </source>
</evidence>
<feature type="region of interest" description="Disordered" evidence="1">
    <location>
        <begin position="1"/>
        <end position="23"/>
    </location>
</feature>
<dbReference type="EMBL" id="MK967385">
    <property type="protein sequence ID" value="QDM56451.1"/>
    <property type="molecule type" value="Genomic_DNA"/>
</dbReference>
<evidence type="ECO:0000313" key="3">
    <source>
        <dbReference type="Proteomes" id="UP000318552"/>
    </source>
</evidence>
<dbReference type="Proteomes" id="UP000318552">
    <property type="component" value="Segment"/>
</dbReference>
<protein>
    <recommendedName>
        <fullName evidence="4">Minor tail protein</fullName>
    </recommendedName>
</protein>
<evidence type="ECO:0000313" key="2">
    <source>
        <dbReference type="EMBL" id="QDM56451.1"/>
    </source>
</evidence>
<dbReference type="KEGG" id="vg:77939320"/>
<organism evidence="2 3">
    <name type="scientific">Gordonia phage SheckWes</name>
    <dbReference type="NCBI Taxonomy" id="2591117"/>
    <lineage>
        <taxon>Viruses</taxon>
        <taxon>Duplodnaviria</taxon>
        <taxon>Heunggongvirae</taxon>
        <taxon>Uroviricota</taxon>
        <taxon>Caudoviricetes</taxon>
        <taxon>Ponsvirus</taxon>
        <taxon>Ponsvirus sheckwes</taxon>
    </lineage>
</organism>
<reference evidence="3" key="1">
    <citation type="submission" date="2019-05" db="EMBL/GenBank/DDBJ databases">
        <authorList>
            <person name="Begin E.J."/>
            <person name="Burnham C.Matt."/>
            <person name="Chappell E."/>
            <person name="Hambrick G.L."/>
            <person name="Harrington T.R."/>
            <person name="Harris A.E."/>
            <person name="Hasley B.L."/>
            <person name="Haynie C.M."/>
            <person name="Hopkins G.A."/>
            <person name="Hutchins C.B."/>
            <person name="Jester D.A."/>
            <person name="Johnson J."/>
            <person name="Martin A.P."/>
            <person name="Merino K.D."/>
            <person name="Pinkerton C.N."/>
            <person name="Poe J.Gabe."/>
            <person name="Savage T.D."/>
            <person name="Smith R.Hunter."/>
            <person name="Smith J.Zane."/>
            <person name="Spiva T.A."/>
            <person name="Thompson L."/>
            <person name="Thompson N.R."/>
            <person name="Thurman R.E."/>
            <person name="West C.T."/>
            <person name="Reyna N.S."/>
            <person name="Plymale R.C."/>
            <person name="Garlena R.A."/>
            <person name="Russell D.A."/>
            <person name="Pope W.H."/>
            <person name="Jacobs-Sera D."/>
            <person name="Hatfull G.F."/>
        </authorList>
    </citation>
    <scope>NUCLEOTIDE SEQUENCE [LARGE SCALE GENOMIC DNA]</scope>
</reference>
<evidence type="ECO:0000256" key="1">
    <source>
        <dbReference type="SAM" id="MobiDB-lite"/>
    </source>
</evidence>
<keyword evidence="3" id="KW-1185">Reference proteome</keyword>
<dbReference type="GeneID" id="77939320"/>
<accession>A0A515MIF8</accession>